<feature type="region of interest" description="Disordered" evidence="2">
    <location>
        <begin position="60"/>
        <end position="83"/>
    </location>
</feature>
<dbReference type="EMBL" id="JAMFTS010000002">
    <property type="protein sequence ID" value="KAJ4794129.1"/>
    <property type="molecule type" value="Genomic_DNA"/>
</dbReference>
<comment type="caution">
    <text evidence="3">The sequence shown here is derived from an EMBL/GenBank/DDBJ whole genome shotgun (WGS) entry which is preliminary data.</text>
</comment>
<dbReference type="PANTHER" id="PTHR33735:SF2">
    <property type="entry name" value="OS09G0468900 PROTEIN"/>
    <property type="match status" value="1"/>
</dbReference>
<evidence type="ECO:0000256" key="1">
    <source>
        <dbReference type="SAM" id="Coils"/>
    </source>
</evidence>
<evidence type="ECO:0000256" key="2">
    <source>
        <dbReference type="SAM" id="MobiDB-lite"/>
    </source>
</evidence>
<protein>
    <submittedName>
        <fullName evidence="3">Uncharacterized protein</fullName>
    </submittedName>
</protein>
<accession>A0AAV8FM88</accession>
<organism evidence="3 4">
    <name type="scientific">Rhynchospora pubera</name>
    <dbReference type="NCBI Taxonomy" id="906938"/>
    <lineage>
        <taxon>Eukaryota</taxon>
        <taxon>Viridiplantae</taxon>
        <taxon>Streptophyta</taxon>
        <taxon>Embryophyta</taxon>
        <taxon>Tracheophyta</taxon>
        <taxon>Spermatophyta</taxon>
        <taxon>Magnoliopsida</taxon>
        <taxon>Liliopsida</taxon>
        <taxon>Poales</taxon>
        <taxon>Cyperaceae</taxon>
        <taxon>Cyperoideae</taxon>
        <taxon>Rhynchosporeae</taxon>
        <taxon>Rhynchospora</taxon>
    </lineage>
</organism>
<reference evidence="3" key="1">
    <citation type="submission" date="2022-08" db="EMBL/GenBank/DDBJ databases">
        <authorList>
            <person name="Marques A."/>
        </authorList>
    </citation>
    <scope>NUCLEOTIDE SEQUENCE</scope>
    <source>
        <strain evidence="3">RhyPub2mFocal</strain>
        <tissue evidence="3">Leaves</tissue>
    </source>
</reference>
<proteinExistence type="predicted"/>
<feature type="coiled-coil region" evidence="1">
    <location>
        <begin position="176"/>
        <end position="203"/>
    </location>
</feature>
<evidence type="ECO:0000313" key="3">
    <source>
        <dbReference type="EMBL" id="KAJ4794129.1"/>
    </source>
</evidence>
<evidence type="ECO:0000313" key="4">
    <source>
        <dbReference type="Proteomes" id="UP001140206"/>
    </source>
</evidence>
<feature type="region of interest" description="Disordered" evidence="2">
    <location>
        <begin position="204"/>
        <end position="238"/>
    </location>
</feature>
<feature type="coiled-coil region" evidence="1">
    <location>
        <begin position="121"/>
        <end position="148"/>
    </location>
</feature>
<name>A0AAV8FM88_9POAL</name>
<dbReference type="PANTHER" id="PTHR33735">
    <property type="entry name" value="EXPRESSED PROTEIN"/>
    <property type="match status" value="1"/>
</dbReference>
<feature type="compositionally biased region" description="Low complexity" evidence="2">
    <location>
        <begin position="62"/>
        <end position="73"/>
    </location>
</feature>
<dbReference type="Proteomes" id="UP001140206">
    <property type="component" value="Chromosome 2"/>
</dbReference>
<keyword evidence="4" id="KW-1185">Reference proteome</keyword>
<keyword evidence="1" id="KW-0175">Coiled coil</keyword>
<feature type="compositionally biased region" description="Basic and acidic residues" evidence="2">
    <location>
        <begin position="207"/>
        <end position="238"/>
    </location>
</feature>
<sequence>MAQSIVAPIKIKALSQSPTSFKARSNPHFQISHHSPFALQLQRGRSPSVLVSVATDASTKEPAASASSSPNNPDAKISGPTPPTIVNSSGFSLQFPDIPSTWSTWLIGAAVFLSVPLYRRIKNVEEVIEKAEETAESAIGAIDKAAEEVGKLASDLAKTSGDGKIKEVALKIEGIAERVERDAEKAEEVLHKVEHITEEIEELLEPLIEKSEAEEKEKTNEEKTHKHNNKSESHDNDL</sequence>
<dbReference type="AlphaFoldDB" id="A0AAV8FM88"/>
<gene>
    <name evidence="3" type="ORF">LUZ62_045375</name>
</gene>